<dbReference type="HOGENOM" id="CLU_1982803_0_0_1"/>
<reference evidence="1 2" key="1">
    <citation type="submission" date="2015-01" db="EMBL/GenBank/DDBJ databases">
        <title>The Genome Sequence of Rhinocladiella mackenzie CBS 650.93.</title>
        <authorList>
            <consortium name="The Broad Institute Genomics Platform"/>
            <person name="Cuomo C."/>
            <person name="de Hoog S."/>
            <person name="Gorbushina A."/>
            <person name="Stielow B."/>
            <person name="Teixiera M."/>
            <person name="Abouelleil A."/>
            <person name="Chapman S.B."/>
            <person name="Priest M."/>
            <person name="Young S.K."/>
            <person name="Wortman J."/>
            <person name="Nusbaum C."/>
            <person name="Birren B."/>
        </authorList>
    </citation>
    <scope>NUCLEOTIDE SEQUENCE [LARGE SCALE GENOMIC DNA]</scope>
    <source>
        <strain evidence="1 2">CBS 650.93</strain>
    </source>
</reference>
<dbReference type="AlphaFoldDB" id="A0A0D2ISG9"/>
<accession>A0A0D2ISG9</accession>
<organism evidence="1 2">
    <name type="scientific">Rhinocladiella mackenziei CBS 650.93</name>
    <dbReference type="NCBI Taxonomy" id="1442369"/>
    <lineage>
        <taxon>Eukaryota</taxon>
        <taxon>Fungi</taxon>
        <taxon>Dikarya</taxon>
        <taxon>Ascomycota</taxon>
        <taxon>Pezizomycotina</taxon>
        <taxon>Eurotiomycetes</taxon>
        <taxon>Chaetothyriomycetidae</taxon>
        <taxon>Chaetothyriales</taxon>
        <taxon>Herpotrichiellaceae</taxon>
        <taxon>Rhinocladiella</taxon>
    </lineage>
</organism>
<dbReference type="STRING" id="1442369.A0A0D2ISG9"/>
<keyword evidence="2" id="KW-1185">Reference proteome</keyword>
<dbReference type="EMBL" id="KN847477">
    <property type="protein sequence ID" value="KIX06076.1"/>
    <property type="molecule type" value="Genomic_DNA"/>
</dbReference>
<sequence>MNAEKYQILEYFVLRFFPAVTRMDMIVFMGHPRLSSANPAIQVIRNSLADELHLLALLTTTSARMKYVDKFHFARADLPERLADVSLRLLRRYLAQGRPVTQELIQSILYLWAIESYRRNWDALGR</sequence>
<dbReference type="VEuPathDB" id="FungiDB:Z518_04050"/>
<name>A0A0D2ISG9_9EURO</name>
<evidence type="ECO:0000313" key="1">
    <source>
        <dbReference type="EMBL" id="KIX06076.1"/>
    </source>
</evidence>
<dbReference type="Proteomes" id="UP000053617">
    <property type="component" value="Unassembled WGS sequence"/>
</dbReference>
<proteinExistence type="predicted"/>
<gene>
    <name evidence="1" type="ORF">Z518_04050</name>
</gene>
<dbReference type="RefSeq" id="XP_013273212.1">
    <property type="nucleotide sequence ID" value="XM_013417758.1"/>
</dbReference>
<protein>
    <submittedName>
        <fullName evidence="1">Uncharacterized protein</fullName>
    </submittedName>
</protein>
<dbReference type="GeneID" id="25292121"/>
<evidence type="ECO:0000313" key="2">
    <source>
        <dbReference type="Proteomes" id="UP000053617"/>
    </source>
</evidence>
<dbReference type="OrthoDB" id="4161203at2759"/>